<dbReference type="AlphaFoldDB" id="A0ABC8RT45"/>
<protein>
    <submittedName>
        <fullName evidence="1">Uncharacterized protein</fullName>
    </submittedName>
</protein>
<keyword evidence="2" id="KW-1185">Reference proteome</keyword>
<proteinExistence type="predicted"/>
<organism evidence="1 2">
    <name type="scientific">Ilex paraguariensis</name>
    <name type="common">yerba mate</name>
    <dbReference type="NCBI Taxonomy" id="185542"/>
    <lineage>
        <taxon>Eukaryota</taxon>
        <taxon>Viridiplantae</taxon>
        <taxon>Streptophyta</taxon>
        <taxon>Embryophyta</taxon>
        <taxon>Tracheophyta</taxon>
        <taxon>Spermatophyta</taxon>
        <taxon>Magnoliopsida</taxon>
        <taxon>eudicotyledons</taxon>
        <taxon>Gunneridae</taxon>
        <taxon>Pentapetalae</taxon>
        <taxon>asterids</taxon>
        <taxon>campanulids</taxon>
        <taxon>Aquifoliales</taxon>
        <taxon>Aquifoliaceae</taxon>
        <taxon>Ilex</taxon>
    </lineage>
</organism>
<feature type="non-terminal residue" evidence="1">
    <location>
        <position position="1"/>
    </location>
</feature>
<name>A0ABC8RT45_9AQUA</name>
<sequence>EQTLTQTYHTVFDIVRGQHDLRTYLAAISRIGDVTYKCLSSILDHRRLMQSP</sequence>
<evidence type="ECO:0000313" key="2">
    <source>
        <dbReference type="Proteomes" id="UP001642360"/>
    </source>
</evidence>
<dbReference type="EMBL" id="CAUOFW020001724">
    <property type="protein sequence ID" value="CAK9147730.1"/>
    <property type="molecule type" value="Genomic_DNA"/>
</dbReference>
<gene>
    <name evidence="1" type="ORF">ILEXP_LOCUS15670</name>
</gene>
<evidence type="ECO:0000313" key="1">
    <source>
        <dbReference type="EMBL" id="CAK9147730.1"/>
    </source>
</evidence>
<accession>A0ABC8RT45</accession>
<reference evidence="1 2" key="1">
    <citation type="submission" date="2024-02" db="EMBL/GenBank/DDBJ databases">
        <authorList>
            <person name="Vignale AGUSTIN F."/>
            <person name="Sosa J E."/>
            <person name="Modenutti C."/>
        </authorList>
    </citation>
    <scope>NUCLEOTIDE SEQUENCE [LARGE SCALE GENOMIC DNA]</scope>
</reference>
<dbReference type="Proteomes" id="UP001642360">
    <property type="component" value="Unassembled WGS sequence"/>
</dbReference>
<feature type="non-terminal residue" evidence="1">
    <location>
        <position position="52"/>
    </location>
</feature>
<comment type="caution">
    <text evidence="1">The sequence shown here is derived from an EMBL/GenBank/DDBJ whole genome shotgun (WGS) entry which is preliminary data.</text>
</comment>